<dbReference type="Proteomes" id="UP000785679">
    <property type="component" value="Unassembled WGS sequence"/>
</dbReference>
<protein>
    <submittedName>
        <fullName evidence="1">Uncharacterized protein</fullName>
    </submittedName>
</protein>
<evidence type="ECO:0000313" key="2">
    <source>
        <dbReference type="Proteomes" id="UP000785679"/>
    </source>
</evidence>
<dbReference type="EMBL" id="RRYP01013954">
    <property type="protein sequence ID" value="TNV76233.1"/>
    <property type="molecule type" value="Genomic_DNA"/>
</dbReference>
<dbReference type="AlphaFoldDB" id="A0A8J8SZQ7"/>
<accession>A0A8J8SZQ7</accession>
<reference evidence="1" key="1">
    <citation type="submission" date="2019-06" db="EMBL/GenBank/DDBJ databases">
        <authorList>
            <person name="Zheng W."/>
        </authorList>
    </citation>
    <scope>NUCLEOTIDE SEQUENCE</scope>
    <source>
        <strain evidence="1">QDHG01</strain>
    </source>
</reference>
<keyword evidence="2" id="KW-1185">Reference proteome</keyword>
<organism evidence="1 2">
    <name type="scientific">Halteria grandinella</name>
    <dbReference type="NCBI Taxonomy" id="5974"/>
    <lineage>
        <taxon>Eukaryota</taxon>
        <taxon>Sar</taxon>
        <taxon>Alveolata</taxon>
        <taxon>Ciliophora</taxon>
        <taxon>Intramacronucleata</taxon>
        <taxon>Spirotrichea</taxon>
        <taxon>Stichotrichia</taxon>
        <taxon>Sporadotrichida</taxon>
        <taxon>Halteriidae</taxon>
        <taxon>Halteria</taxon>
    </lineage>
</organism>
<name>A0A8J8SZQ7_HALGN</name>
<proteinExistence type="predicted"/>
<sequence length="88" mass="9909">MLALPALALTQALRIEIKIMIDEKIMREIAHGGRPADGVAAQVQVFVEQQLDSQFQLDVHQIPLQRSLTVESRLQAWVKFNRADVMAT</sequence>
<evidence type="ECO:0000313" key="1">
    <source>
        <dbReference type="EMBL" id="TNV76233.1"/>
    </source>
</evidence>
<gene>
    <name evidence="1" type="ORF">FGO68_gene9542</name>
</gene>
<comment type="caution">
    <text evidence="1">The sequence shown here is derived from an EMBL/GenBank/DDBJ whole genome shotgun (WGS) entry which is preliminary data.</text>
</comment>